<proteinExistence type="predicted"/>
<dbReference type="Proteomes" id="UP000683925">
    <property type="component" value="Unassembled WGS sequence"/>
</dbReference>
<keyword evidence="1" id="KW-0472">Membrane</keyword>
<reference evidence="2" key="1">
    <citation type="submission" date="2021-01" db="EMBL/GenBank/DDBJ databases">
        <authorList>
            <consortium name="Genoscope - CEA"/>
            <person name="William W."/>
        </authorList>
    </citation>
    <scope>NUCLEOTIDE SEQUENCE</scope>
</reference>
<sequence length="380" mass="44731">MIIYILFQLVSTFDLPKDTYPLRQNEQTLKYYIIINKEEYTIDLNNEFSVTDINGINQECNVNYKCQYCDQFCRYTFIDWLDMEQNGTLQESVIEIENIKGDKQLEEFIALHSIKTNQIGFGMRRLQNHQNFTFPQNTLVSNVVSLCFSSLGFIHKSKQNNQQNAITIPYFQHENVYSFKFKHLQIGLNANINIENVTIQVDSLNPFTELPQGIFNELANYYKQFGFSIVNHGYLSLHEKKFILQEISAIRLYINETFYLEYQPYQFLYYSGDYIQLPFKQSKKKSLILGVTFLHNLYLTINQNEQSFSFSQIDCQSYLVQNNSIFTLNSVMITFGALLLIAILFKLCKKSKPYNIINQNQEVELQNSTVDREKEEEQQI</sequence>
<comment type="caution">
    <text evidence="2">The sequence shown here is derived from an EMBL/GenBank/DDBJ whole genome shotgun (WGS) entry which is preliminary data.</text>
</comment>
<dbReference type="OMA" id="CRYTFID"/>
<keyword evidence="1" id="KW-0812">Transmembrane</keyword>
<evidence type="ECO:0008006" key="4">
    <source>
        <dbReference type="Google" id="ProtNLM"/>
    </source>
</evidence>
<evidence type="ECO:0000313" key="2">
    <source>
        <dbReference type="EMBL" id="CAD8167782.1"/>
    </source>
</evidence>
<gene>
    <name evidence="2" type="ORF">POCTA_138.1.T0500262</name>
</gene>
<protein>
    <recommendedName>
        <fullName evidence="4">Transmembrane protein</fullName>
    </recommendedName>
</protein>
<keyword evidence="3" id="KW-1185">Reference proteome</keyword>
<keyword evidence="1" id="KW-1133">Transmembrane helix</keyword>
<evidence type="ECO:0000256" key="1">
    <source>
        <dbReference type="SAM" id="Phobius"/>
    </source>
</evidence>
<organism evidence="2 3">
    <name type="scientific">Paramecium octaurelia</name>
    <dbReference type="NCBI Taxonomy" id="43137"/>
    <lineage>
        <taxon>Eukaryota</taxon>
        <taxon>Sar</taxon>
        <taxon>Alveolata</taxon>
        <taxon>Ciliophora</taxon>
        <taxon>Intramacronucleata</taxon>
        <taxon>Oligohymenophorea</taxon>
        <taxon>Peniculida</taxon>
        <taxon>Parameciidae</taxon>
        <taxon>Paramecium</taxon>
    </lineage>
</organism>
<evidence type="ECO:0000313" key="3">
    <source>
        <dbReference type="Proteomes" id="UP000683925"/>
    </source>
</evidence>
<dbReference type="EMBL" id="CAJJDP010000050">
    <property type="protein sequence ID" value="CAD8167782.1"/>
    <property type="molecule type" value="Genomic_DNA"/>
</dbReference>
<name>A0A8S1UV39_PAROT</name>
<feature type="transmembrane region" description="Helical" evidence="1">
    <location>
        <begin position="325"/>
        <end position="345"/>
    </location>
</feature>
<dbReference type="OrthoDB" id="322051at2759"/>
<accession>A0A8S1UV39</accession>
<dbReference type="AlphaFoldDB" id="A0A8S1UV39"/>